<reference evidence="1 2" key="1">
    <citation type="submission" date="2018-05" db="EMBL/GenBank/DDBJ databases">
        <title>Genetic diversity of glacier-inhabiting Cryobacterium bacteria in China and description of Cryobacterium mengkeensis sp. nov. and Arthrobacter glacialis sp. nov.</title>
        <authorList>
            <person name="Liu Q."/>
            <person name="Xin Y.-H."/>
        </authorList>
    </citation>
    <scope>NUCLEOTIDE SEQUENCE [LARGE SCALE GENOMIC DNA]</scope>
    <source>
        <strain evidence="1 2">B7</strain>
    </source>
</reference>
<accession>A0A2V5IKW2</accession>
<evidence type="ECO:0000313" key="1">
    <source>
        <dbReference type="EMBL" id="PYI37255.1"/>
    </source>
</evidence>
<dbReference type="Proteomes" id="UP000247980">
    <property type="component" value="Unassembled WGS sequence"/>
</dbReference>
<dbReference type="EMBL" id="QJVC01000026">
    <property type="protein sequence ID" value="PYI37255.1"/>
    <property type="molecule type" value="Genomic_DNA"/>
</dbReference>
<keyword evidence="2" id="KW-1185">Reference proteome</keyword>
<comment type="caution">
    <text evidence="1">The sequence shown here is derived from an EMBL/GenBank/DDBJ whole genome shotgun (WGS) entry which is preliminary data.</text>
</comment>
<sequence>MPGRKSDDAITTLHARYEDHGAHKNHCLTTASHSAGPEAAKSGHRFLESHSPKNLEELSKLLIRFRDHYNCPRENHVRAAADLRGSASPDRTAMRSAGGPGPDHPYHLQVYHRGCIFKVSTHLIGEHQLLTTATEITIFSMFDGE</sequence>
<evidence type="ECO:0000313" key="2">
    <source>
        <dbReference type="Proteomes" id="UP000247980"/>
    </source>
</evidence>
<organism evidence="1 2">
    <name type="scientific">Arthrobacter psychrolactophilus</name>
    <dbReference type="NCBI Taxonomy" id="92442"/>
    <lineage>
        <taxon>Bacteria</taxon>
        <taxon>Bacillati</taxon>
        <taxon>Actinomycetota</taxon>
        <taxon>Actinomycetes</taxon>
        <taxon>Micrococcales</taxon>
        <taxon>Micrococcaceae</taxon>
        <taxon>Arthrobacter</taxon>
    </lineage>
</organism>
<protein>
    <submittedName>
        <fullName evidence="1">Uncharacterized protein</fullName>
    </submittedName>
</protein>
<name>A0A2V5IKW2_9MICC</name>
<dbReference type="AlphaFoldDB" id="A0A2V5IKW2"/>
<gene>
    <name evidence="1" type="ORF">CVS30_16640</name>
</gene>
<proteinExistence type="predicted"/>